<accession>A0A6G8PZG6</accession>
<evidence type="ECO:0000313" key="3">
    <source>
        <dbReference type="Proteomes" id="UP000502706"/>
    </source>
</evidence>
<evidence type="ECO:0000313" key="2">
    <source>
        <dbReference type="EMBL" id="QIN79629.1"/>
    </source>
</evidence>
<reference evidence="2 3" key="1">
    <citation type="submission" date="2019-10" db="EMBL/GenBank/DDBJ databases">
        <title>Rubrobacter sp nov SCSIO 52915 isolated from a deep-sea sediment in the South China Sea.</title>
        <authorList>
            <person name="Chen R.W."/>
        </authorList>
    </citation>
    <scope>NUCLEOTIDE SEQUENCE [LARGE SCALE GENOMIC DNA]</scope>
    <source>
        <strain evidence="2 3">SCSIO 52915</strain>
    </source>
</reference>
<name>A0A6G8PZG6_9ACTN</name>
<protein>
    <submittedName>
        <fullName evidence="2">Uncharacterized protein</fullName>
    </submittedName>
</protein>
<organism evidence="2 3">
    <name type="scientific">Rubrobacter marinus</name>
    <dbReference type="NCBI Taxonomy" id="2653852"/>
    <lineage>
        <taxon>Bacteria</taxon>
        <taxon>Bacillati</taxon>
        <taxon>Actinomycetota</taxon>
        <taxon>Rubrobacteria</taxon>
        <taxon>Rubrobacterales</taxon>
        <taxon>Rubrobacteraceae</taxon>
        <taxon>Rubrobacter</taxon>
    </lineage>
</organism>
<feature type="compositionally biased region" description="Basic and acidic residues" evidence="1">
    <location>
        <begin position="196"/>
        <end position="209"/>
    </location>
</feature>
<feature type="compositionally biased region" description="Acidic residues" evidence="1">
    <location>
        <begin position="210"/>
        <end position="223"/>
    </location>
</feature>
<dbReference type="Proteomes" id="UP000502706">
    <property type="component" value="Chromosome"/>
</dbReference>
<proteinExistence type="predicted"/>
<dbReference type="EMBL" id="CP045121">
    <property type="protein sequence ID" value="QIN79629.1"/>
    <property type="molecule type" value="Genomic_DNA"/>
</dbReference>
<gene>
    <name evidence="2" type="ORF">GBA65_15090</name>
</gene>
<dbReference type="RefSeq" id="WP_166397301.1">
    <property type="nucleotide sequence ID" value="NZ_CP045121.1"/>
</dbReference>
<dbReference type="KEGG" id="rmar:GBA65_15090"/>
<evidence type="ECO:0000256" key="1">
    <source>
        <dbReference type="SAM" id="MobiDB-lite"/>
    </source>
</evidence>
<sequence length="368" mass="40095">MASELAVIEGGGAPARGTVNLIEVAKQAEAAKSLGATQIKSGLLPQSITKPEQAMAILLTARELGLQPMFALKNITVIQGTPAPSEQALGVLVRRAGHKMRVVESTNESCTVEGVRADDPRHPQRVTFTVEDARRAGLLGKSSWKNYTRAMLRARAKTELGRSMFEDALAGLAYSVEELGAEVNEDGELLSMPESRNPEPDGREAHTQQEEDGGPVEDAEVVEEGPASERQSGYLKGLMRDLKVNREKIEERHGPVEEWPASKVSSWIESLQERKRVKEEAPAVEETSADDEEAVPDFGDMKGAAQDVPKAVRPARKSQKDLVRQLAKDLAGVEDGSERLEERRGISIDELSFDEANELIDELSPEDG</sequence>
<keyword evidence="3" id="KW-1185">Reference proteome</keyword>
<dbReference type="AlphaFoldDB" id="A0A6G8PZG6"/>
<feature type="region of interest" description="Disordered" evidence="1">
    <location>
        <begin position="186"/>
        <end position="232"/>
    </location>
</feature>
<feature type="region of interest" description="Disordered" evidence="1">
    <location>
        <begin position="274"/>
        <end position="319"/>
    </location>
</feature>